<sequence>MPRVTRTPASGSRPRASPRGGKTPPSSPLKFRCSEHGCPWSFNRQSDLSRHMTRHLSAEMKDRQMLKCPIDGCIHKTLQRSNLMTHFHAKHSGLRPHMCDKSTYCAADPSCLNKHMRSRHGYTSGTMQHKKHIATSSPAAFHVLPVESGSPLSFWDEAFNAASASCTSSECSFEFESISLSPSESSESSGFSSLPMTPGGLLFPAAPYPVSSSASSSSADSLSFPCSPTSDCWQWDPSFETACFAMSSADVPCTSSQGLAHFNAGEGISFFPTVDNLGPTLFPPVEQLQYLEKPEERLLFASPLFELAYPLPSDFDLPAELQGHIPVPDAFAGEWNNVLAF</sequence>
<evidence type="ECO:0000256" key="2">
    <source>
        <dbReference type="SAM" id="MobiDB-lite"/>
    </source>
</evidence>
<reference evidence="4" key="1">
    <citation type="submission" date="2023-03" db="EMBL/GenBank/DDBJ databases">
        <title>Massive genome expansion in bonnet fungi (Mycena s.s.) driven by repeated elements and novel gene families across ecological guilds.</title>
        <authorList>
            <consortium name="Lawrence Berkeley National Laboratory"/>
            <person name="Harder C.B."/>
            <person name="Miyauchi S."/>
            <person name="Viragh M."/>
            <person name="Kuo A."/>
            <person name="Thoen E."/>
            <person name="Andreopoulos B."/>
            <person name="Lu D."/>
            <person name="Skrede I."/>
            <person name="Drula E."/>
            <person name="Henrissat B."/>
            <person name="Morin E."/>
            <person name="Kohler A."/>
            <person name="Barry K."/>
            <person name="LaButti K."/>
            <person name="Morin E."/>
            <person name="Salamov A."/>
            <person name="Lipzen A."/>
            <person name="Mereny Z."/>
            <person name="Hegedus B."/>
            <person name="Baldrian P."/>
            <person name="Stursova M."/>
            <person name="Weitz H."/>
            <person name="Taylor A."/>
            <person name="Grigoriev I.V."/>
            <person name="Nagy L.G."/>
            <person name="Martin F."/>
            <person name="Kauserud H."/>
        </authorList>
    </citation>
    <scope>NUCLEOTIDE SEQUENCE</scope>
    <source>
        <strain evidence="4">9144</strain>
    </source>
</reference>
<dbReference type="Gene3D" id="3.30.160.60">
    <property type="entry name" value="Classic Zinc Finger"/>
    <property type="match status" value="1"/>
</dbReference>
<dbReference type="AlphaFoldDB" id="A0AAD6UZ71"/>
<proteinExistence type="predicted"/>
<evidence type="ECO:0000313" key="4">
    <source>
        <dbReference type="EMBL" id="KAJ7198025.1"/>
    </source>
</evidence>
<evidence type="ECO:0000313" key="5">
    <source>
        <dbReference type="Proteomes" id="UP001219525"/>
    </source>
</evidence>
<keyword evidence="1" id="KW-0479">Metal-binding</keyword>
<evidence type="ECO:0000256" key="1">
    <source>
        <dbReference type="PROSITE-ProRule" id="PRU00042"/>
    </source>
</evidence>
<dbReference type="GO" id="GO:0008270">
    <property type="term" value="F:zinc ion binding"/>
    <property type="evidence" value="ECO:0007669"/>
    <property type="project" value="UniProtKB-KW"/>
</dbReference>
<evidence type="ECO:0000259" key="3">
    <source>
        <dbReference type="PROSITE" id="PS50157"/>
    </source>
</evidence>
<dbReference type="Proteomes" id="UP001219525">
    <property type="component" value="Unassembled WGS sequence"/>
</dbReference>
<dbReference type="InterPro" id="IPR036236">
    <property type="entry name" value="Znf_C2H2_sf"/>
</dbReference>
<feature type="domain" description="C2H2-type" evidence="3">
    <location>
        <begin position="31"/>
        <end position="60"/>
    </location>
</feature>
<feature type="domain" description="C2H2-type" evidence="3">
    <location>
        <begin position="66"/>
        <end position="96"/>
    </location>
</feature>
<name>A0AAD6UZ71_9AGAR</name>
<gene>
    <name evidence="4" type="ORF">GGX14DRAFT_667361</name>
</gene>
<protein>
    <recommendedName>
        <fullName evidence="3">C2H2-type domain-containing protein</fullName>
    </recommendedName>
</protein>
<accession>A0AAD6UZ71</accession>
<dbReference type="EMBL" id="JARJCW010000075">
    <property type="protein sequence ID" value="KAJ7198025.1"/>
    <property type="molecule type" value="Genomic_DNA"/>
</dbReference>
<dbReference type="PROSITE" id="PS00028">
    <property type="entry name" value="ZINC_FINGER_C2H2_1"/>
    <property type="match status" value="1"/>
</dbReference>
<keyword evidence="5" id="KW-1185">Reference proteome</keyword>
<dbReference type="PROSITE" id="PS50157">
    <property type="entry name" value="ZINC_FINGER_C2H2_2"/>
    <property type="match status" value="2"/>
</dbReference>
<dbReference type="SUPFAM" id="SSF57667">
    <property type="entry name" value="beta-beta-alpha zinc fingers"/>
    <property type="match status" value="1"/>
</dbReference>
<dbReference type="InterPro" id="IPR013087">
    <property type="entry name" value="Znf_C2H2_type"/>
</dbReference>
<organism evidence="4 5">
    <name type="scientific">Mycena pura</name>
    <dbReference type="NCBI Taxonomy" id="153505"/>
    <lineage>
        <taxon>Eukaryota</taxon>
        <taxon>Fungi</taxon>
        <taxon>Dikarya</taxon>
        <taxon>Basidiomycota</taxon>
        <taxon>Agaricomycotina</taxon>
        <taxon>Agaricomycetes</taxon>
        <taxon>Agaricomycetidae</taxon>
        <taxon>Agaricales</taxon>
        <taxon>Marasmiineae</taxon>
        <taxon>Mycenaceae</taxon>
        <taxon>Mycena</taxon>
    </lineage>
</organism>
<dbReference type="SMART" id="SM00355">
    <property type="entry name" value="ZnF_C2H2"/>
    <property type="match status" value="3"/>
</dbReference>
<comment type="caution">
    <text evidence="4">The sequence shown here is derived from an EMBL/GenBank/DDBJ whole genome shotgun (WGS) entry which is preliminary data.</text>
</comment>
<keyword evidence="1" id="KW-0863">Zinc-finger</keyword>
<feature type="region of interest" description="Disordered" evidence="2">
    <location>
        <begin position="1"/>
        <end position="29"/>
    </location>
</feature>
<keyword evidence="1" id="KW-0862">Zinc</keyword>